<protein>
    <submittedName>
        <fullName evidence="2">Uncharacterized protein</fullName>
    </submittedName>
</protein>
<proteinExistence type="predicted"/>
<reference evidence="2 3" key="1">
    <citation type="submission" date="2013-07" db="EMBL/GenBank/DDBJ databases">
        <title>Comparative Genomic and Metabolomic Analysis of Twelve Strains of Pseudoalteromonas luteoviolacea.</title>
        <authorList>
            <person name="Vynne N.G."/>
            <person name="Mansson M."/>
            <person name="Gram L."/>
        </authorList>
    </citation>
    <scope>NUCLEOTIDE SEQUENCE [LARGE SCALE GENOMIC DNA]</scope>
    <source>
        <strain evidence="2 3">NCIMB 1942</strain>
    </source>
</reference>
<dbReference type="PATRIC" id="fig|1365253.3.peg.1293"/>
<dbReference type="AlphaFoldDB" id="A0A161Y6C4"/>
<dbReference type="EMBL" id="AUXT01000112">
    <property type="protein sequence ID" value="KZN51114.1"/>
    <property type="molecule type" value="Genomic_DNA"/>
</dbReference>
<evidence type="ECO:0000256" key="1">
    <source>
        <dbReference type="SAM" id="SignalP"/>
    </source>
</evidence>
<accession>A0A161Y6C4</accession>
<organism evidence="2 3">
    <name type="scientific">Pseudoalteromonas luteoviolacea NCIMB 1942</name>
    <dbReference type="NCBI Taxonomy" id="1365253"/>
    <lineage>
        <taxon>Bacteria</taxon>
        <taxon>Pseudomonadati</taxon>
        <taxon>Pseudomonadota</taxon>
        <taxon>Gammaproteobacteria</taxon>
        <taxon>Alteromonadales</taxon>
        <taxon>Pseudoalteromonadaceae</taxon>
        <taxon>Pseudoalteromonas</taxon>
    </lineage>
</organism>
<gene>
    <name evidence="2" type="ORF">N482_00475</name>
</gene>
<sequence length="287" mass="32791">MIKKVLKVLSISCLMTVLGTQASMPKSQIWLAKESKEGFFVKPVTGSDAYHNQPLLTHQGLFYTKELKSGSGTQTDLFFYNFANDKHSNITNTPVSEYSPTIYPHDNGVSAIVVEPSGEQKLWFYPNDKSVPPSRIFEHIEPVGYHVWGKNRDVMMFILGTPHTLQFTDITGHLPKLIAKDIGRSLAYNRTADVYSFTYTENNMHWFATYSEQLKSVKKHFALPAKVKDYTWFDDNTIAYAVGNRVFTRNFAMPKKVVLWKDLQDYCSTNITRLSYNHEALAFVCSE</sequence>
<evidence type="ECO:0000313" key="2">
    <source>
        <dbReference type="EMBL" id="KZN51114.1"/>
    </source>
</evidence>
<dbReference type="SUPFAM" id="SSF69304">
    <property type="entry name" value="Tricorn protease N-terminal domain"/>
    <property type="match status" value="1"/>
</dbReference>
<keyword evidence="1" id="KW-0732">Signal</keyword>
<feature type="signal peptide" evidence="1">
    <location>
        <begin position="1"/>
        <end position="22"/>
    </location>
</feature>
<feature type="chain" id="PRO_5007830505" evidence="1">
    <location>
        <begin position="23"/>
        <end position="287"/>
    </location>
</feature>
<dbReference type="RefSeq" id="WP_231100802.1">
    <property type="nucleotide sequence ID" value="NZ_AUXT01000112.1"/>
</dbReference>
<evidence type="ECO:0000313" key="3">
    <source>
        <dbReference type="Proteomes" id="UP000076587"/>
    </source>
</evidence>
<dbReference type="Proteomes" id="UP000076587">
    <property type="component" value="Unassembled WGS sequence"/>
</dbReference>
<comment type="caution">
    <text evidence="2">The sequence shown here is derived from an EMBL/GenBank/DDBJ whole genome shotgun (WGS) entry which is preliminary data.</text>
</comment>
<name>A0A161Y6C4_9GAMM</name>